<organism evidence="1 2">
    <name type="scientific">Sinocyclocheilus rhinocerous</name>
    <dbReference type="NCBI Taxonomy" id="307959"/>
    <lineage>
        <taxon>Eukaryota</taxon>
        <taxon>Metazoa</taxon>
        <taxon>Chordata</taxon>
        <taxon>Craniata</taxon>
        <taxon>Vertebrata</taxon>
        <taxon>Euteleostomi</taxon>
        <taxon>Actinopterygii</taxon>
        <taxon>Neopterygii</taxon>
        <taxon>Teleostei</taxon>
        <taxon>Ostariophysi</taxon>
        <taxon>Cypriniformes</taxon>
        <taxon>Cyprinidae</taxon>
        <taxon>Cyprininae</taxon>
        <taxon>Sinocyclocheilus</taxon>
    </lineage>
</organism>
<evidence type="ECO:0000313" key="2">
    <source>
        <dbReference type="Proteomes" id="UP000472270"/>
    </source>
</evidence>
<protein>
    <submittedName>
        <fullName evidence="1">Uncharacterized protein</fullName>
    </submittedName>
</protein>
<dbReference type="Ensembl" id="ENSSRHT00000034780.1">
    <property type="protein sequence ID" value="ENSSRHP00000033804.1"/>
    <property type="gene ID" value="ENSSRHG00000017384.1"/>
</dbReference>
<evidence type="ECO:0000313" key="1">
    <source>
        <dbReference type="Ensembl" id="ENSSRHP00000033804.1"/>
    </source>
</evidence>
<dbReference type="Proteomes" id="UP000472270">
    <property type="component" value="Unassembled WGS sequence"/>
</dbReference>
<name>A0A673I501_9TELE</name>
<proteinExistence type="predicted"/>
<accession>A0A673I501</accession>
<reference evidence="1" key="2">
    <citation type="submission" date="2025-09" db="UniProtKB">
        <authorList>
            <consortium name="Ensembl"/>
        </authorList>
    </citation>
    <scope>IDENTIFICATION</scope>
</reference>
<dbReference type="AlphaFoldDB" id="A0A673I501"/>
<sequence>MIVGNMMRTLNNLSDLRESRFGQPPPRHGLNLLWWFAHDCVQIDSNSRMIVQCNPTNGAFGFHRFYNKDKLLPKINLPYYEVGNLHNAGSLPDYVTENYTTHSDNSNTDRIIVSFDSRRRRFENVYVTQHSDRTHFDQNRTYCISTDLLKDIKELSRKDFLSGRTNRSEQLSIRMPQSVQHSQTNTCQSWKCRCLILKFAVCFL</sequence>
<dbReference type="PANTHER" id="PTHR38706:SF2">
    <property type="match status" value="1"/>
</dbReference>
<reference evidence="1" key="1">
    <citation type="submission" date="2025-08" db="UniProtKB">
        <authorList>
            <consortium name="Ensembl"/>
        </authorList>
    </citation>
    <scope>IDENTIFICATION</scope>
</reference>
<dbReference type="PANTHER" id="PTHR38706">
    <property type="entry name" value="SI:CH211-198C19.1-RELATED"/>
    <property type="match status" value="1"/>
</dbReference>
<keyword evidence="2" id="KW-1185">Reference proteome</keyword>